<keyword evidence="4" id="KW-0418">Kinase</keyword>
<keyword evidence="2" id="KW-0808">Transferase</keyword>
<reference evidence="8" key="1">
    <citation type="journal article" date="2002" name="Science">
        <title>The draft genome of Ciona intestinalis: insights into chordate and vertebrate origins.</title>
        <authorList>
            <person name="Dehal P."/>
            <person name="Satou Y."/>
            <person name="Campbell R.K."/>
            <person name="Chapman J."/>
            <person name="Degnan B."/>
            <person name="De Tomaso A."/>
            <person name="Davidson B."/>
            <person name="Di Gregorio A."/>
            <person name="Gelpke M."/>
            <person name="Goodstein D.M."/>
            <person name="Harafuji N."/>
            <person name="Hastings K.E."/>
            <person name="Ho I."/>
            <person name="Hotta K."/>
            <person name="Huang W."/>
            <person name="Kawashima T."/>
            <person name="Lemaire P."/>
            <person name="Martinez D."/>
            <person name="Meinertzhagen I.A."/>
            <person name="Necula S."/>
            <person name="Nonaka M."/>
            <person name="Putnam N."/>
            <person name="Rash S."/>
            <person name="Saiga H."/>
            <person name="Satake M."/>
            <person name="Terry A."/>
            <person name="Yamada L."/>
            <person name="Wang H.G."/>
            <person name="Awazu S."/>
            <person name="Azumi K."/>
            <person name="Boore J."/>
            <person name="Branno M."/>
            <person name="Chin-Bow S."/>
            <person name="DeSantis R."/>
            <person name="Doyle S."/>
            <person name="Francino P."/>
            <person name="Keys D.N."/>
            <person name="Haga S."/>
            <person name="Hayashi H."/>
            <person name="Hino K."/>
            <person name="Imai K.S."/>
            <person name="Inaba K."/>
            <person name="Kano S."/>
            <person name="Kobayashi K."/>
            <person name="Kobayashi M."/>
            <person name="Lee B.I."/>
            <person name="Makabe K.W."/>
            <person name="Manohar C."/>
            <person name="Matassi G."/>
            <person name="Medina M."/>
            <person name="Mochizuki Y."/>
            <person name="Mount S."/>
            <person name="Morishita T."/>
            <person name="Miura S."/>
            <person name="Nakayama A."/>
            <person name="Nishizaka S."/>
            <person name="Nomoto H."/>
            <person name="Ohta F."/>
            <person name="Oishi K."/>
            <person name="Rigoutsos I."/>
            <person name="Sano M."/>
            <person name="Sasaki A."/>
            <person name="Sasakura Y."/>
            <person name="Shoguchi E."/>
            <person name="Shin-i T."/>
            <person name="Spagnuolo A."/>
            <person name="Stainier D."/>
            <person name="Suzuki M.M."/>
            <person name="Tassy O."/>
            <person name="Takatori N."/>
            <person name="Tokuoka M."/>
            <person name="Yagi K."/>
            <person name="Yoshizaki F."/>
            <person name="Wada S."/>
            <person name="Zhang C."/>
            <person name="Hyatt P.D."/>
            <person name="Larimer F."/>
            <person name="Detter C."/>
            <person name="Doggett N."/>
            <person name="Glavina T."/>
            <person name="Hawkins T."/>
            <person name="Richardson P."/>
            <person name="Lucas S."/>
            <person name="Kohara Y."/>
            <person name="Levine M."/>
            <person name="Satoh N."/>
            <person name="Rokhsar D.S."/>
        </authorList>
    </citation>
    <scope>NUCLEOTIDE SEQUENCE [LARGE SCALE GENOMIC DNA]</scope>
</reference>
<dbReference type="PROSITE" id="PS50011">
    <property type="entry name" value="PROTEIN_KINASE_DOM"/>
    <property type="match status" value="1"/>
</dbReference>
<dbReference type="OMA" id="NIVECRY"/>
<dbReference type="Proteomes" id="UP000008144">
    <property type="component" value="Chromosome 3"/>
</dbReference>
<dbReference type="GO" id="GO:0005524">
    <property type="term" value="F:ATP binding"/>
    <property type="evidence" value="ECO:0007669"/>
    <property type="project" value="UniProtKB-KW"/>
</dbReference>
<dbReference type="InterPro" id="IPR008271">
    <property type="entry name" value="Ser/Thr_kinase_AS"/>
</dbReference>
<feature type="domain" description="Protein kinase" evidence="6">
    <location>
        <begin position="1"/>
        <end position="259"/>
    </location>
</feature>
<dbReference type="FunFam" id="1.10.510.10:FF:000594">
    <property type="entry name" value="Myosin light chain kinase isoform-III"/>
    <property type="match status" value="1"/>
</dbReference>
<evidence type="ECO:0000256" key="4">
    <source>
        <dbReference type="ARBA" id="ARBA00022777"/>
    </source>
</evidence>
<dbReference type="PANTHER" id="PTHR24342">
    <property type="entry name" value="SERINE/THREONINE-PROTEIN KINASE 17"/>
    <property type="match status" value="1"/>
</dbReference>
<reference evidence="7" key="3">
    <citation type="submission" date="2025-08" db="UniProtKB">
        <authorList>
            <consortium name="Ensembl"/>
        </authorList>
    </citation>
    <scope>IDENTIFICATION</scope>
</reference>
<evidence type="ECO:0000313" key="7">
    <source>
        <dbReference type="Ensembl" id="ENSCINP00000014396.3"/>
    </source>
</evidence>
<dbReference type="Ensembl" id="ENSCINT00000014396.3">
    <property type="protein sequence ID" value="ENSCINP00000014396.3"/>
    <property type="gene ID" value="ENSCING00000012471.2"/>
</dbReference>
<name>F7BIB7_CIOIN</name>
<dbReference type="GO" id="GO:0005737">
    <property type="term" value="C:cytoplasm"/>
    <property type="evidence" value="ECO:0000318"/>
    <property type="project" value="GO_Central"/>
</dbReference>
<dbReference type="GO" id="GO:0004687">
    <property type="term" value="F:myosin light chain kinase activity"/>
    <property type="evidence" value="ECO:0000318"/>
    <property type="project" value="GO_Central"/>
</dbReference>
<accession>F7BIB7</accession>
<dbReference type="Gene3D" id="3.30.200.20">
    <property type="entry name" value="Phosphorylase Kinase, domain 1"/>
    <property type="match status" value="1"/>
</dbReference>
<evidence type="ECO:0000256" key="3">
    <source>
        <dbReference type="ARBA" id="ARBA00022741"/>
    </source>
</evidence>
<dbReference type="PROSITE" id="PS00108">
    <property type="entry name" value="PROTEIN_KINASE_ST"/>
    <property type="match status" value="1"/>
</dbReference>
<evidence type="ECO:0000313" key="8">
    <source>
        <dbReference type="Proteomes" id="UP000008144"/>
    </source>
</evidence>
<keyword evidence="5" id="KW-0067">ATP-binding</keyword>
<dbReference type="HOGENOM" id="CLU_000288_63_0_1"/>
<dbReference type="PANTHER" id="PTHR24342:SF20">
    <property type="entry name" value="MYOSIN LIGHT CHAIN KINASE, SMOOTH MUSCLE"/>
    <property type="match status" value="1"/>
</dbReference>
<dbReference type="SMART" id="SM00220">
    <property type="entry name" value="S_TKc"/>
    <property type="match status" value="1"/>
</dbReference>
<dbReference type="InParanoid" id="F7BIB7"/>
<evidence type="ECO:0000259" key="6">
    <source>
        <dbReference type="PROSITE" id="PS50011"/>
    </source>
</evidence>
<keyword evidence="8" id="KW-1185">Reference proteome</keyword>
<dbReference type="InterPro" id="IPR011009">
    <property type="entry name" value="Kinase-like_dom_sf"/>
</dbReference>
<evidence type="ECO:0000256" key="1">
    <source>
        <dbReference type="ARBA" id="ARBA00022527"/>
    </source>
</evidence>
<sequence length="316" mass="36208">MQLAAKCFQCKKQIKTSLSKANSLKKAKLHLKTKRTEQEPVGKEDVLTEIAIMNQIDHENIVKLYDAYENDNQMTLIIEYMGGGELFERVILDQSQLTELDAILFMRQISKAVQYLHKNLILHLDLKPENILCLDRSTHHLKIIDFGLARKYNPRQKLMVQWGTPEFMAPEILNYESVSSATDMWSVGVICYILLSGISPFLGDTDGETMENIMDIAWEFEEEHFDDVSADAKDFISRLLVEEKSGRLSAAQCLRHKWLSTPLTSKRRKALMNKKQLKNFMARIHWKASIAAVTAANWLRQQIVTTDQSSSDATEV</sequence>
<dbReference type="STRING" id="7719.ENSCINP00000014396"/>
<dbReference type="GO" id="GO:0007165">
    <property type="term" value="P:signal transduction"/>
    <property type="evidence" value="ECO:0000318"/>
    <property type="project" value="GO_Central"/>
</dbReference>
<keyword evidence="3" id="KW-0547">Nucleotide-binding</keyword>
<evidence type="ECO:0000256" key="2">
    <source>
        <dbReference type="ARBA" id="ARBA00022679"/>
    </source>
</evidence>
<dbReference type="InterPro" id="IPR000719">
    <property type="entry name" value="Prot_kinase_dom"/>
</dbReference>
<protein>
    <recommendedName>
        <fullName evidence="6">Protein kinase domain-containing protein</fullName>
    </recommendedName>
</protein>
<dbReference type="AlphaFoldDB" id="F7BIB7"/>
<evidence type="ECO:0000256" key="5">
    <source>
        <dbReference type="ARBA" id="ARBA00022840"/>
    </source>
</evidence>
<reference evidence="7" key="2">
    <citation type="journal article" date="2008" name="Genome Biol.">
        <title>Improved genome assembly and evidence-based global gene model set for the chordate Ciona intestinalis: new insight into intron and operon populations.</title>
        <authorList>
            <person name="Satou Y."/>
            <person name="Mineta K."/>
            <person name="Ogasawara M."/>
            <person name="Sasakura Y."/>
            <person name="Shoguchi E."/>
            <person name="Ueno K."/>
            <person name="Yamada L."/>
            <person name="Matsumoto J."/>
            <person name="Wasserscheid J."/>
            <person name="Dewar K."/>
            <person name="Wiley G.B."/>
            <person name="Macmil S.L."/>
            <person name="Roe B.A."/>
            <person name="Zeller R.W."/>
            <person name="Hastings K.E."/>
            <person name="Lemaire P."/>
            <person name="Lindquist E."/>
            <person name="Endo T."/>
            <person name="Hotta K."/>
            <person name="Inaba K."/>
        </authorList>
    </citation>
    <scope>NUCLEOTIDE SEQUENCE [LARGE SCALE GENOMIC DNA]</scope>
    <source>
        <strain evidence="7">wild type</strain>
    </source>
</reference>
<reference evidence="7" key="4">
    <citation type="submission" date="2025-09" db="UniProtKB">
        <authorList>
            <consortium name="Ensembl"/>
        </authorList>
    </citation>
    <scope>IDENTIFICATION</scope>
</reference>
<proteinExistence type="predicted"/>
<organism evidence="7 8">
    <name type="scientific">Ciona intestinalis</name>
    <name type="common">Transparent sea squirt</name>
    <name type="synonym">Ascidia intestinalis</name>
    <dbReference type="NCBI Taxonomy" id="7719"/>
    <lineage>
        <taxon>Eukaryota</taxon>
        <taxon>Metazoa</taxon>
        <taxon>Chordata</taxon>
        <taxon>Tunicata</taxon>
        <taxon>Ascidiacea</taxon>
        <taxon>Phlebobranchia</taxon>
        <taxon>Cionidae</taxon>
        <taxon>Ciona</taxon>
    </lineage>
</organism>
<keyword evidence="1" id="KW-0723">Serine/threonine-protein kinase</keyword>
<dbReference type="Gene3D" id="1.10.510.10">
    <property type="entry name" value="Transferase(Phosphotransferase) domain 1"/>
    <property type="match status" value="1"/>
</dbReference>
<dbReference type="GeneTree" id="ENSGT00940000173411"/>
<dbReference type="Pfam" id="PF00069">
    <property type="entry name" value="Pkinase"/>
    <property type="match status" value="1"/>
</dbReference>
<dbReference type="EMBL" id="EAAA01001786">
    <property type="status" value="NOT_ANNOTATED_CDS"/>
    <property type="molecule type" value="Genomic_DNA"/>
</dbReference>
<dbReference type="SUPFAM" id="SSF56112">
    <property type="entry name" value="Protein kinase-like (PK-like)"/>
    <property type="match status" value="1"/>
</dbReference>